<accession>A0ABY1BQ19</accession>
<sequence length="381" mass="41522">MSNNFDRNLSSEDVLRRRASLLQRVHIDGILLLLLLILGAASLFILYSASGKNIDLLMKQASSFGLGLIGMLVIAQFEPRFMARWVPLAYVGGVGLLVVVDVMGHNAMGATRWINIPGVIRFQPSEFMKIIMPASIAWYLAKRSLPPRFKHICVAMAMIATPFVLILLQPDLGTSLLVLAAGCFVLFIAGLQWRWILGAAAAVVPIAVGMWFFVLREYQKQRVLTFLNPESDPLGSGWNIIQSKAAIGSGGVLGKGWLLGTQSHLDFLPESHTDFIIAVLAEEFGLVGVCLLLLLYMLLIARGLVITVQAQTLFGKLLAGALTMTFFVYVFVNIGMVSGLLPVVGVPLPFISYGGTSLITLLAGFGILMSIHTHRKWITQA</sequence>
<evidence type="ECO:0000256" key="1">
    <source>
        <dbReference type="ARBA" id="ARBA00004141"/>
    </source>
</evidence>
<evidence type="ECO:0000313" key="12">
    <source>
        <dbReference type="EMBL" id="SER35442.1"/>
    </source>
</evidence>
<feature type="transmembrane region" description="Helical" evidence="11">
    <location>
        <begin position="149"/>
        <end position="168"/>
    </location>
</feature>
<dbReference type="InterPro" id="IPR001182">
    <property type="entry name" value="FtsW/RodA"/>
</dbReference>
<keyword evidence="13" id="KW-1185">Reference proteome</keyword>
<evidence type="ECO:0000313" key="13">
    <source>
        <dbReference type="Proteomes" id="UP000198512"/>
    </source>
</evidence>
<dbReference type="PANTHER" id="PTHR30474">
    <property type="entry name" value="CELL CYCLE PROTEIN"/>
    <property type="match status" value="1"/>
</dbReference>
<evidence type="ECO:0000256" key="8">
    <source>
        <dbReference type="ARBA" id="ARBA00022989"/>
    </source>
</evidence>
<evidence type="ECO:0000256" key="11">
    <source>
        <dbReference type="HAMAP-Rule" id="MF_02079"/>
    </source>
</evidence>
<keyword evidence="3 11" id="KW-0328">Glycosyltransferase</keyword>
<keyword evidence="2 11" id="KW-1003">Cell membrane</keyword>
<keyword evidence="6 11" id="KW-0133">Cell shape</keyword>
<dbReference type="Proteomes" id="UP000198512">
    <property type="component" value="Unassembled WGS sequence"/>
</dbReference>
<dbReference type="HAMAP" id="MF_02079">
    <property type="entry name" value="PGT_RodA"/>
    <property type="match status" value="1"/>
</dbReference>
<feature type="transmembrane region" description="Helical" evidence="11">
    <location>
        <begin position="196"/>
        <end position="214"/>
    </location>
</feature>
<dbReference type="InterPro" id="IPR018365">
    <property type="entry name" value="Cell_cycle_FtsW-rel_CS"/>
</dbReference>
<evidence type="ECO:0000256" key="9">
    <source>
        <dbReference type="ARBA" id="ARBA00023136"/>
    </source>
</evidence>
<dbReference type="PROSITE" id="PS00428">
    <property type="entry name" value="FTSW_RODA_SPOVE"/>
    <property type="match status" value="1"/>
</dbReference>
<organism evidence="12 13">
    <name type="scientific">Pseudomonas cuatrocienegasensis</name>
    <dbReference type="NCBI Taxonomy" id="543360"/>
    <lineage>
        <taxon>Bacteria</taxon>
        <taxon>Pseudomonadati</taxon>
        <taxon>Pseudomonadota</taxon>
        <taxon>Gammaproteobacteria</taxon>
        <taxon>Pseudomonadales</taxon>
        <taxon>Pseudomonadaceae</taxon>
        <taxon>Pseudomonas</taxon>
    </lineage>
</organism>
<gene>
    <name evidence="11" type="primary">mrdB</name>
    <name evidence="11" type="synonym">rodA</name>
    <name evidence="12" type="ORF">SAMN05216600_12424</name>
</gene>
<feature type="transmembrane region" description="Helical" evidence="11">
    <location>
        <begin position="317"/>
        <end position="344"/>
    </location>
</feature>
<keyword evidence="9 11" id="KW-0472">Membrane</keyword>
<dbReference type="EC" id="2.4.99.28" evidence="11"/>
<comment type="pathway">
    <text evidence="11">Cell wall biogenesis; peptidoglycan biosynthesis.</text>
</comment>
<comment type="catalytic activity">
    <reaction evidence="11">
        <text>[GlcNAc-(1-&gt;4)-Mur2Ac(oyl-L-Ala-gamma-D-Glu-L-Lys-D-Ala-D-Ala)](n)-di-trans,octa-cis-undecaprenyl diphosphate + beta-D-GlcNAc-(1-&gt;4)-Mur2Ac(oyl-L-Ala-gamma-D-Glu-L-Lys-D-Ala-D-Ala)-di-trans,octa-cis-undecaprenyl diphosphate = [GlcNAc-(1-&gt;4)-Mur2Ac(oyl-L-Ala-gamma-D-Glu-L-Lys-D-Ala-D-Ala)](n+1)-di-trans,octa-cis-undecaprenyl diphosphate + di-trans,octa-cis-undecaprenyl diphosphate + H(+)</text>
        <dbReference type="Rhea" id="RHEA:23708"/>
        <dbReference type="Rhea" id="RHEA-COMP:9602"/>
        <dbReference type="Rhea" id="RHEA-COMP:9603"/>
        <dbReference type="ChEBI" id="CHEBI:15378"/>
        <dbReference type="ChEBI" id="CHEBI:58405"/>
        <dbReference type="ChEBI" id="CHEBI:60033"/>
        <dbReference type="ChEBI" id="CHEBI:78435"/>
        <dbReference type="EC" id="2.4.99.28"/>
    </reaction>
</comment>
<feature type="transmembrane region" description="Helical" evidence="11">
    <location>
        <begin position="61"/>
        <end position="77"/>
    </location>
</feature>
<keyword evidence="11" id="KW-0997">Cell inner membrane</keyword>
<feature type="transmembrane region" description="Helical" evidence="11">
    <location>
        <begin position="30"/>
        <end position="49"/>
    </location>
</feature>
<dbReference type="PANTHER" id="PTHR30474:SF1">
    <property type="entry name" value="PEPTIDOGLYCAN GLYCOSYLTRANSFERASE MRDB"/>
    <property type="match status" value="1"/>
</dbReference>
<protein>
    <recommendedName>
        <fullName evidence="11">Peptidoglycan glycosyltransferase MrdB</fullName>
        <shortName evidence="11">PGT</shortName>
        <ecNumber evidence="11">2.4.99.28</ecNumber>
    </recommendedName>
    <alternativeName>
        <fullName evidence="11">Cell elongation protein RodA</fullName>
    </alternativeName>
    <alternativeName>
        <fullName evidence="11">Cell wall polymerase</fullName>
    </alternativeName>
    <alternativeName>
        <fullName evidence="11">Peptidoglycan polymerase</fullName>
        <shortName evidence="11">PG polymerase</shortName>
    </alternativeName>
</protein>
<keyword evidence="4 11" id="KW-0808">Transferase</keyword>
<evidence type="ECO:0000256" key="10">
    <source>
        <dbReference type="ARBA" id="ARBA00023316"/>
    </source>
</evidence>
<keyword evidence="8 11" id="KW-1133">Transmembrane helix</keyword>
<dbReference type="NCBIfam" id="TIGR02210">
    <property type="entry name" value="rodA_shape"/>
    <property type="match status" value="1"/>
</dbReference>
<evidence type="ECO:0000256" key="3">
    <source>
        <dbReference type="ARBA" id="ARBA00022676"/>
    </source>
</evidence>
<evidence type="ECO:0000256" key="4">
    <source>
        <dbReference type="ARBA" id="ARBA00022679"/>
    </source>
</evidence>
<keyword evidence="10 11" id="KW-0961">Cell wall biogenesis/degradation</keyword>
<dbReference type="Pfam" id="PF01098">
    <property type="entry name" value="FTSW_RODA_SPOVE"/>
    <property type="match status" value="1"/>
</dbReference>
<reference evidence="12 13" key="1">
    <citation type="submission" date="2016-10" db="EMBL/GenBank/DDBJ databases">
        <authorList>
            <person name="Varghese N."/>
            <person name="Submissions S."/>
        </authorList>
    </citation>
    <scope>NUCLEOTIDE SEQUENCE [LARGE SCALE GENOMIC DNA]</scope>
    <source>
        <strain evidence="12 13">CIP 109853</strain>
    </source>
</reference>
<evidence type="ECO:0000256" key="6">
    <source>
        <dbReference type="ARBA" id="ARBA00022960"/>
    </source>
</evidence>
<evidence type="ECO:0000256" key="7">
    <source>
        <dbReference type="ARBA" id="ARBA00022984"/>
    </source>
</evidence>
<feature type="transmembrane region" description="Helical" evidence="11">
    <location>
        <begin position="350"/>
        <end position="371"/>
    </location>
</feature>
<evidence type="ECO:0000256" key="2">
    <source>
        <dbReference type="ARBA" id="ARBA00022475"/>
    </source>
</evidence>
<comment type="caution">
    <text evidence="12">The sequence shown here is derived from an EMBL/GenBank/DDBJ whole genome shotgun (WGS) entry which is preliminary data.</text>
</comment>
<comment type="function">
    <text evidence="11">Peptidoglycan polymerase that is essential for cell wall elongation.</text>
</comment>
<feature type="transmembrane region" description="Helical" evidence="11">
    <location>
        <begin position="284"/>
        <end position="305"/>
    </location>
</feature>
<keyword evidence="7 11" id="KW-0573">Peptidoglycan synthesis</keyword>
<comment type="subcellular location">
    <subcellularLocation>
        <location evidence="11">Cell inner membrane</location>
        <topology evidence="11">Multi-pass membrane protein</topology>
    </subcellularLocation>
    <subcellularLocation>
        <location evidence="1">Membrane</location>
        <topology evidence="1">Multi-pass membrane protein</topology>
    </subcellularLocation>
</comment>
<feature type="transmembrane region" description="Helical" evidence="11">
    <location>
        <begin position="174"/>
        <end position="191"/>
    </location>
</feature>
<comment type="similarity">
    <text evidence="11">Belongs to the SEDS family. MrdB/RodA subfamily.</text>
</comment>
<dbReference type="InterPro" id="IPR011923">
    <property type="entry name" value="RodA/MrdB"/>
</dbReference>
<feature type="transmembrane region" description="Helical" evidence="11">
    <location>
        <begin position="83"/>
        <end position="103"/>
    </location>
</feature>
<proteinExistence type="inferred from homology"/>
<name>A0ABY1BQ19_9PSED</name>
<evidence type="ECO:0000256" key="5">
    <source>
        <dbReference type="ARBA" id="ARBA00022692"/>
    </source>
</evidence>
<dbReference type="EMBL" id="FOFP01000024">
    <property type="protein sequence ID" value="SER35442.1"/>
    <property type="molecule type" value="Genomic_DNA"/>
</dbReference>
<keyword evidence="5 11" id="KW-0812">Transmembrane</keyword>